<dbReference type="Pfam" id="PF05199">
    <property type="entry name" value="GMC_oxred_C"/>
    <property type="match status" value="1"/>
</dbReference>
<dbReference type="SUPFAM" id="SSF51905">
    <property type="entry name" value="FAD/NAD(P)-binding domain"/>
    <property type="match status" value="1"/>
</dbReference>
<gene>
    <name evidence="8" type="ORF">RM53_07760</name>
</gene>
<dbReference type="STRING" id="172043.RM53_07760"/>
<evidence type="ECO:0000259" key="6">
    <source>
        <dbReference type="Pfam" id="PF00890"/>
    </source>
</evidence>
<dbReference type="InterPro" id="IPR007867">
    <property type="entry name" value="GMC_OxRtase_C"/>
</dbReference>
<feature type="domain" description="Glucose-methanol-choline oxidoreductase C-terminal" evidence="7">
    <location>
        <begin position="385"/>
        <end position="498"/>
    </location>
</feature>
<name>A0A0B4CCP8_9CAUL</name>
<keyword evidence="4" id="KW-0560">Oxidoreductase</keyword>
<evidence type="ECO:0000256" key="1">
    <source>
        <dbReference type="ARBA" id="ARBA00010790"/>
    </source>
</evidence>
<dbReference type="InterPro" id="IPR003953">
    <property type="entry name" value="FAD-dep_OxRdtase_2_FAD-bd"/>
</dbReference>
<dbReference type="RefSeq" id="WP_039245648.1">
    <property type="nucleotide sequence ID" value="NZ_JWSY01000009.1"/>
</dbReference>
<dbReference type="Proteomes" id="UP000031166">
    <property type="component" value="Unassembled WGS sequence"/>
</dbReference>
<comment type="similarity">
    <text evidence="1">Belongs to the GMC oxidoreductase family.</text>
</comment>
<evidence type="ECO:0000259" key="7">
    <source>
        <dbReference type="Pfam" id="PF05199"/>
    </source>
</evidence>
<feature type="domain" description="Glucose-methanol-choline oxidoreductase N-terminal" evidence="5">
    <location>
        <begin position="80"/>
        <end position="298"/>
    </location>
</feature>
<dbReference type="Pfam" id="PF00890">
    <property type="entry name" value="FAD_binding_2"/>
    <property type="match status" value="1"/>
</dbReference>
<evidence type="ECO:0000259" key="5">
    <source>
        <dbReference type="Pfam" id="PF00732"/>
    </source>
</evidence>
<dbReference type="AlphaFoldDB" id="A0A0B4CCP8"/>
<organism evidence="8 9">
    <name type="scientific">Brevundimonas nasdae</name>
    <dbReference type="NCBI Taxonomy" id="172043"/>
    <lineage>
        <taxon>Bacteria</taxon>
        <taxon>Pseudomonadati</taxon>
        <taxon>Pseudomonadota</taxon>
        <taxon>Alphaproteobacteria</taxon>
        <taxon>Caulobacterales</taxon>
        <taxon>Caulobacteraceae</taxon>
        <taxon>Brevundimonas</taxon>
    </lineage>
</organism>
<evidence type="ECO:0000313" key="8">
    <source>
        <dbReference type="EMBL" id="KIC59059.1"/>
    </source>
</evidence>
<keyword evidence="2" id="KW-0285">Flavoprotein</keyword>
<evidence type="ECO:0000313" key="9">
    <source>
        <dbReference type="Proteomes" id="UP000031166"/>
    </source>
</evidence>
<dbReference type="EMBL" id="JWSY01000009">
    <property type="protein sequence ID" value="KIC59059.1"/>
    <property type="molecule type" value="Genomic_DNA"/>
</dbReference>
<dbReference type="InterPro" id="IPR000172">
    <property type="entry name" value="GMC_OxRdtase_N"/>
</dbReference>
<dbReference type="GO" id="GO:0016614">
    <property type="term" value="F:oxidoreductase activity, acting on CH-OH group of donors"/>
    <property type="evidence" value="ECO:0007669"/>
    <property type="project" value="InterPro"/>
</dbReference>
<dbReference type="Gene3D" id="3.50.50.60">
    <property type="entry name" value="FAD/NAD(P)-binding domain"/>
    <property type="match status" value="2"/>
</dbReference>
<evidence type="ECO:0000256" key="4">
    <source>
        <dbReference type="ARBA" id="ARBA00023002"/>
    </source>
</evidence>
<dbReference type="PANTHER" id="PTHR46056:SF12">
    <property type="entry name" value="LONG-CHAIN-ALCOHOL OXIDASE"/>
    <property type="match status" value="1"/>
</dbReference>
<reference evidence="8 9" key="1">
    <citation type="submission" date="2014-12" db="EMBL/GenBank/DDBJ databases">
        <title>Genome sequencing of Brevundimonas nasdae TPW30.</title>
        <authorList>
            <person name="Tan P.W."/>
            <person name="Chan K.-G."/>
        </authorList>
    </citation>
    <scope>NUCLEOTIDE SEQUENCE [LARGE SCALE GENOMIC DNA]</scope>
    <source>
        <strain evidence="8 9">TPW30</strain>
    </source>
</reference>
<evidence type="ECO:0000256" key="3">
    <source>
        <dbReference type="ARBA" id="ARBA00022827"/>
    </source>
</evidence>
<evidence type="ECO:0000256" key="2">
    <source>
        <dbReference type="ARBA" id="ARBA00022630"/>
    </source>
</evidence>
<accession>A0A0B4CCP8</accession>
<proteinExistence type="inferred from homology"/>
<dbReference type="GO" id="GO:0050660">
    <property type="term" value="F:flavin adenine dinucleotide binding"/>
    <property type="evidence" value="ECO:0007669"/>
    <property type="project" value="InterPro"/>
</dbReference>
<dbReference type="SUPFAM" id="SSF54373">
    <property type="entry name" value="FAD-linked reductases, C-terminal domain"/>
    <property type="match status" value="1"/>
</dbReference>
<dbReference type="Pfam" id="PF00732">
    <property type="entry name" value="GMC_oxred_N"/>
    <property type="match status" value="1"/>
</dbReference>
<feature type="domain" description="FAD-dependent oxidoreductase 2 FAD-binding" evidence="6">
    <location>
        <begin position="12"/>
        <end position="45"/>
    </location>
</feature>
<comment type="caution">
    <text evidence="8">The sequence shown here is derived from an EMBL/GenBank/DDBJ whole genome shotgun (WGS) entry which is preliminary data.</text>
</comment>
<dbReference type="InterPro" id="IPR036188">
    <property type="entry name" value="FAD/NAD-bd_sf"/>
</dbReference>
<dbReference type="PANTHER" id="PTHR46056">
    <property type="entry name" value="LONG-CHAIN-ALCOHOL OXIDASE"/>
    <property type="match status" value="1"/>
</dbReference>
<keyword evidence="3" id="KW-0274">FAD</keyword>
<sequence>MSAPAKTAGETDVVIIGSGAGGAPIAARLAKAGLSVTVLEAGRAFDPAEHTPDETTADLYWVEERLSGGRDPTAFGANNSGQGVGGSLLHWGAFCPRPDPRDLTLASETGRGRDWPFGWDELKPYVESVEAVIGVSGPADYPWGGRQFAYPPVPRNAPADAMARGAKAVGLTVTDAPAAVLSRDRAVGTTPHRMACVNCGACHQGCRTGAKGGADNSFLPMAAANGAAIIANARAIGVERDVGGRIKCVIYRRDGQDHRLNCRALFLCAGGVETPRLLLNWGLGNAGGEVGRNFMTHVATQVWGRFDADMSMNRGYPSSLISEEMVRPSDANFAGGYLIQSLGVMPVTLAGGFARGAGLWGARLVDTLRNYRRLAGIGINGECLPNDDNRLTLSDEVDAVGLRKARIDFSYGENERRLDAHARRVMTQIWTAAGAEDIFAVARSAHTIGGCRMGDKADGAVVDADGFSVEIDNLYVCDNSIFPSALSANPALTLMAVALRTADRFLERQRTGDL</sequence>
<protein>
    <submittedName>
        <fullName evidence="8">Ribonuclease BN</fullName>
    </submittedName>
</protein>